<dbReference type="OrthoDB" id="7203640at2"/>
<proteinExistence type="predicted"/>
<sequence>MTDLPDTREATPPEATPTWAVASLGDEPAPLIAAFARHTRAIGAREVHIFLDRPNPDVARLIGDRDGIFITTCDQAFWDRENRGRRPERHTGRQKFVATYVYRRTNCDWVLHCDVDEFIADGQALSNALAKADRNKGLVVRNAERVYLPDTVQDTIFAGGFRHPTNFTPEDAKALYGRFAKFLAFGLTGHRVGKTITPTGHDWELGVHHPKAVGDGPKPRLDRIHQRLLLHFDGLTPLHYAIKLLKKSFENYSGPKRKIGEAREAQHRFTRSHADRPQEILRMVNGVQSLTPQQADALWTLGLLQPEPFFPKDCDGLDLSRAHFDSLLRDRDHDILVKAGLEM</sequence>
<gene>
    <name evidence="1" type="ORF">SAMN04488138_106219</name>
</gene>
<dbReference type="GO" id="GO:0016740">
    <property type="term" value="F:transferase activity"/>
    <property type="evidence" value="ECO:0007669"/>
    <property type="project" value="UniProtKB-KW"/>
</dbReference>
<accession>A0A1I3SJ30</accession>
<protein>
    <submittedName>
        <fullName evidence="1">Glycosyl transferase family 2</fullName>
    </submittedName>
</protein>
<dbReference type="RefSeq" id="WP_066606749.1">
    <property type="nucleotide sequence ID" value="NZ_FORY01000006.1"/>
</dbReference>
<name>A0A1I3SJ30_9RHOB</name>
<dbReference type="AlphaFoldDB" id="A0A1I3SJ30"/>
<dbReference type="Pfam" id="PF13704">
    <property type="entry name" value="Glyco_tranf_2_4"/>
    <property type="match status" value="1"/>
</dbReference>
<organism evidence="1 2">
    <name type="scientific">Celeribacter halophilus</name>
    <dbReference type="NCBI Taxonomy" id="576117"/>
    <lineage>
        <taxon>Bacteria</taxon>
        <taxon>Pseudomonadati</taxon>
        <taxon>Pseudomonadota</taxon>
        <taxon>Alphaproteobacteria</taxon>
        <taxon>Rhodobacterales</taxon>
        <taxon>Roseobacteraceae</taxon>
        <taxon>Celeribacter</taxon>
    </lineage>
</organism>
<evidence type="ECO:0000313" key="1">
    <source>
        <dbReference type="EMBL" id="SFJ58122.1"/>
    </source>
</evidence>
<dbReference type="STRING" id="576117.SAMN04488138_106219"/>
<keyword evidence="1" id="KW-0808">Transferase</keyword>
<dbReference type="EMBL" id="FORY01000006">
    <property type="protein sequence ID" value="SFJ58122.1"/>
    <property type="molecule type" value="Genomic_DNA"/>
</dbReference>
<dbReference type="Proteomes" id="UP000183299">
    <property type="component" value="Unassembled WGS sequence"/>
</dbReference>
<reference evidence="1 2" key="1">
    <citation type="submission" date="2016-10" db="EMBL/GenBank/DDBJ databases">
        <authorList>
            <person name="de Groot N.N."/>
        </authorList>
    </citation>
    <scope>NUCLEOTIDE SEQUENCE [LARGE SCALE GENOMIC DNA]</scope>
    <source>
        <strain evidence="1 2">CGMCC 1.8891</strain>
    </source>
</reference>
<keyword evidence="2" id="KW-1185">Reference proteome</keyword>
<dbReference type="GeneID" id="98665351"/>
<evidence type="ECO:0000313" key="2">
    <source>
        <dbReference type="Proteomes" id="UP000183299"/>
    </source>
</evidence>